<feature type="active site" evidence="6">
    <location>
        <position position="276"/>
    </location>
</feature>
<dbReference type="Gene3D" id="3.40.309.10">
    <property type="entry name" value="Aldehyde Dehydrogenase, Chain A, domain 2"/>
    <property type="match status" value="1"/>
</dbReference>
<dbReference type="PROSITE" id="PS00070">
    <property type="entry name" value="ALDEHYDE_DEHYDR_CYS"/>
    <property type="match status" value="1"/>
</dbReference>
<proteinExistence type="inferred from homology"/>
<accession>A0A845FG29</accession>
<dbReference type="InterPro" id="IPR016160">
    <property type="entry name" value="Ald_DH_CS_CYS"/>
</dbReference>
<dbReference type="CDD" id="cd07119">
    <property type="entry name" value="ALDH_BADH-GbsA"/>
    <property type="match status" value="1"/>
</dbReference>
<dbReference type="GO" id="GO:0046872">
    <property type="term" value="F:metal ion binding"/>
    <property type="evidence" value="ECO:0007669"/>
    <property type="project" value="InterPro"/>
</dbReference>
<dbReference type="PANTHER" id="PTHR43860">
    <property type="entry name" value="BETAINE ALDEHYDE DEHYDROGENASE"/>
    <property type="match status" value="1"/>
</dbReference>
<dbReference type="FunFam" id="3.40.309.10:FF:000012">
    <property type="entry name" value="Betaine aldehyde dehydrogenase"/>
    <property type="match status" value="1"/>
</dbReference>
<evidence type="ECO:0000313" key="10">
    <source>
        <dbReference type="Proteomes" id="UP000450457"/>
    </source>
</evidence>
<dbReference type="InterPro" id="IPR011264">
    <property type="entry name" value="BADH"/>
</dbReference>
<dbReference type="InterPro" id="IPR015590">
    <property type="entry name" value="Aldehyde_DH_dom"/>
</dbReference>
<keyword evidence="2 7" id="KW-0560">Oxidoreductase</keyword>
<protein>
    <recommendedName>
        <fullName evidence="5">Betaine-aldehyde dehydrogenase</fullName>
        <ecNumber evidence="5">1.2.1.8</ecNumber>
    </recommendedName>
</protein>
<reference evidence="9 10" key="1">
    <citation type="submission" date="2019-11" db="EMBL/GenBank/DDBJ databases">
        <title>Genome sequences of 17 halophilic strains isolated from different environments.</title>
        <authorList>
            <person name="Furrow R.E."/>
        </authorList>
    </citation>
    <scope>NUCLEOTIDE SEQUENCE [LARGE SCALE GENOMIC DNA]</scope>
    <source>
        <strain evidence="9 10">SL-4</strain>
    </source>
</reference>
<dbReference type="Proteomes" id="UP000450457">
    <property type="component" value="Unassembled WGS sequence"/>
</dbReference>
<sequence>MLVLKTLNKFLTNLIHFRTGVDQMNVNIKLKQYINGKWVDANSEETRTIINPFNQETIAIVPEGDETDTQAAIAAAREAFDHGEWPTTPATERGAIVRRIAELIERDKEELANLESLDTGKTVEESRGDMDDIAGVFRYYAEIADKNGGEIIDSPVPNSISKVVHEPVGVCGQITPWNYPLLQASWKLAPALATGNTLVMKPSEITPLTHIKVFELIEEAGVPAGVANLVLGAGATVGAELSSNEDVDLISFTGGIVTGKKIMQAASSNVKKLALELGGKNPNVIFADADFDLAVDQALNGVFFHAGQICSAGTRLIVEESIHDEFVNALVERVKKFKLGSGFDEDTQMGPLISADHLAKVEKYVEAGIEEGATVAVGGKRPEDPELQNGFFFLPTIFTDCTTDMTVVQEEGFGPVITVEKFTKEEEAVKLANDSIYGLAGGVFTNDIAKAERCAAKMRMGTVWINEFNLYFPHAPWGGYKQSGIGRELGKLGIEEYTETKHIFQNLKPEQINWF</sequence>
<dbReference type="AlphaFoldDB" id="A0A845FG29"/>
<dbReference type="FunFam" id="3.40.605.10:FF:000026">
    <property type="entry name" value="Aldehyde dehydrogenase, putative"/>
    <property type="match status" value="1"/>
</dbReference>
<evidence type="ECO:0000256" key="2">
    <source>
        <dbReference type="ARBA" id="ARBA00023002"/>
    </source>
</evidence>
<dbReference type="InterPro" id="IPR016161">
    <property type="entry name" value="Ald_DH/histidinol_DH"/>
</dbReference>
<comment type="pathway">
    <text evidence="4">Amine and polyamine biosynthesis; betaine biosynthesis via choline pathway; betaine from betaine aldehyde: step 1/1.</text>
</comment>
<dbReference type="InterPro" id="IPR016162">
    <property type="entry name" value="Ald_DH_N"/>
</dbReference>
<dbReference type="EMBL" id="WMFA01000009">
    <property type="protein sequence ID" value="MYL72485.1"/>
    <property type="molecule type" value="Genomic_DNA"/>
</dbReference>
<keyword evidence="3" id="KW-0520">NAD</keyword>
<evidence type="ECO:0000313" key="9">
    <source>
        <dbReference type="EMBL" id="MYL72485.1"/>
    </source>
</evidence>
<feature type="domain" description="Aldehyde dehydrogenase" evidence="8">
    <location>
        <begin position="38"/>
        <end position="503"/>
    </location>
</feature>
<evidence type="ECO:0000256" key="6">
    <source>
        <dbReference type="PROSITE-ProRule" id="PRU10007"/>
    </source>
</evidence>
<dbReference type="OrthoDB" id="9762913at2"/>
<evidence type="ECO:0000259" key="8">
    <source>
        <dbReference type="Pfam" id="PF00171"/>
    </source>
</evidence>
<dbReference type="Pfam" id="PF00171">
    <property type="entry name" value="Aldedh"/>
    <property type="match status" value="1"/>
</dbReference>
<evidence type="ECO:0000256" key="3">
    <source>
        <dbReference type="ARBA" id="ARBA00023027"/>
    </source>
</evidence>
<dbReference type="PANTHER" id="PTHR43860:SF2">
    <property type="entry name" value="BETAINE ALDEHYDE DEHYDROGENASE-RELATED"/>
    <property type="match status" value="1"/>
</dbReference>
<dbReference type="SUPFAM" id="SSF53720">
    <property type="entry name" value="ALDH-like"/>
    <property type="match status" value="1"/>
</dbReference>
<dbReference type="GO" id="GO:0019285">
    <property type="term" value="P:glycine betaine biosynthetic process from choline"/>
    <property type="evidence" value="ECO:0007669"/>
    <property type="project" value="InterPro"/>
</dbReference>
<evidence type="ECO:0000256" key="4">
    <source>
        <dbReference type="ARBA" id="ARBA00037921"/>
    </source>
</evidence>
<dbReference type="GO" id="GO:0008802">
    <property type="term" value="F:betaine-aldehyde dehydrogenase (NAD+) activity"/>
    <property type="evidence" value="ECO:0007669"/>
    <property type="project" value="UniProtKB-UniRule"/>
</dbReference>
<comment type="caution">
    <text evidence="9">The sequence shown here is derived from an EMBL/GenBank/DDBJ whole genome shotgun (WGS) entry which is preliminary data.</text>
</comment>
<dbReference type="InterPro" id="IPR016163">
    <property type="entry name" value="Ald_DH_C"/>
</dbReference>
<gene>
    <name evidence="9" type="primary">betB</name>
    <name evidence="9" type="ORF">GLW00_16685</name>
</gene>
<dbReference type="InterPro" id="IPR029510">
    <property type="entry name" value="Ald_DH_CS_GLU"/>
</dbReference>
<comment type="similarity">
    <text evidence="1 7">Belongs to the aldehyde dehydrogenase family.</text>
</comment>
<name>A0A845FG29_9BACI</name>
<dbReference type="NCBIfam" id="TIGR01804">
    <property type="entry name" value="BADH"/>
    <property type="match status" value="1"/>
</dbReference>
<organism evidence="9 10">
    <name type="scientific">Halobacillus litoralis</name>
    <dbReference type="NCBI Taxonomy" id="45668"/>
    <lineage>
        <taxon>Bacteria</taxon>
        <taxon>Bacillati</taxon>
        <taxon>Bacillota</taxon>
        <taxon>Bacilli</taxon>
        <taxon>Bacillales</taxon>
        <taxon>Bacillaceae</taxon>
        <taxon>Halobacillus</taxon>
    </lineage>
</organism>
<evidence type="ECO:0000256" key="1">
    <source>
        <dbReference type="ARBA" id="ARBA00009986"/>
    </source>
</evidence>
<dbReference type="PROSITE" id="PS00687">
    <property type="entry name" value="ALDEHYDE_DEHYDR_GLU"/>
    <property type="match status" value="1"/>
</dbReference>
<evidence type="ECO:0000256" key="7">
    <source>
        <dbReference type="RuleBase" id="RU003345"/>
    </source>
</evidence>
<dbReference type="Gene3D" id="3.40.605.10">
    <property type="entry name" value="Aldehyde Dehydrogenase, Chain A, domain 1"/>
    <property type="match status" value="1"/>
</dbReference>
<evidence type="ECO:0000256" key="5">
    <source>
        <dbReference type="NCBIfam" id="TIGR01804"/>
    </source>
</evidence>
<dbReference type="FunFam" id="3.40.605.10:FF:000007">
    <property type="entry name" value="NAD/NADP-dependent betaine aldehyde dehydrogenase"/>
    <property type="match status" value="1"/>
</dbReference>
<dbReference type="EC" id="1.2.1.8" evidence="5"/>